<dbReference type="SUPFAM" id="SSF55729">
    <property type="entry name" value="Acyl-CoA N-acyltransferases (Nat)"/>
    <property type="match status" value="1"/>
</dbReference>
<dbReference type="PANTHER" id="PTHR43792">
    <property type="entry name" value="GNAT FAMILY, PUTATIVE (AFU_ORTHOLOGUE AFUA_3G00765)-RELATED-RELATED"/>
    <property type="match status" value="1"/>
</dbReference>
<dbReference type="EMBL" id="VKKU01000002">
    <property type="protein sequence ID" value="TSB01903.1"/>
    <property type="molecule type" value="Genomic_DNA"/>
</dbReference>
<name>A0A553WB46_9SPHN</name>
<reference evidence="2 3" key="1">
    <citation type="submission" date="2019-07" db="EMBL/GenBank/DDBJ databases">
        <authorList>
            <person name="Park M."/>
        </authorList>
    </citation>
    <scope>NUCLEOTIDE SEQUENCE [LARGE SCALE GENOMIC DNA]</scope>
    <source>
        <strain evidence="2 3">KCTC32445</strain>
    </source>
</reference>
<dbReference type="GO" id="GO:0016747">
    <property type="term" value="F:acyltransferase activity, transferring groups other than amino-acyl groups"/>
    <property type="evidence" value="ECO:0007669"/>
    <property type="project" value="InterPro"/>
</dbReference>
<comment type="caution">
    <text evidence="2">The sequence shown here is derived from an EMBL/GenBank/DDBJ whole genome shotgun (WGS) entry which is preliminary data.</text>
</comment>
<keyword evidence="3" id="KW-1185">Reference proteome</keyword>
<dbReference type="Pfam" id="PF13302">
    <property type="entry name" value="Acetyltransf_3"/>
    <property type="match status" value="1"/>
</dbReference>
<evidence type="ECO:0000313" key="3">
    <source>
        <dbReference type="Proteomes" id="UP000320160"/>
    </source>
</evidence>
<gene>
    <name evidence="2" type="ORF">FOM92_12125</name>
</gene>
<sequence>MIPPTLTTERLRIEPMALSHWEAYAAAWADPRMTEFIGGEPRSRNTSWGKFLGGIGLWTLLGYGYWSFVERATGAFVGNGGLASFERGLPELVDYPEAGWAFVPDAWNKGYATEAMTAILNWADEEAQLGEIRCIIDRGNAASHKVAGKLGFVKFAESTDVIGDLFIYRREPSPNAR</sequence>
<protein>
    <submittedName>
        <fullName evidence="2">GNAT family N-acetyltransferase</fullName>
    </submittedName>
</protein>
<evidence type="ECO:0000313" key="2">
    <source>
        <dbReference type="EMBL" id="TSB01903.1"/>
    </source>
</evidence>
<dbReference type="InterPro" id="IPR051531">
    <property type="entry name" value="N-acetyltransferase"/>
</dbReference>
<proteinExistence type="predicted"/>
<feature type="domain" description="N-acetyltransferase" evidence="1">
    <location>
        <begin position="11"/>
        <end position="174"/>
    </location>
</feature>
<dbReference type="RefSeq" id="WP_143777123.1">
    <property type="nucleotide sequence ID" value="NZ_OZ260107.1"/>
</dbReference>
<dbReference type="PROSITE" id="PS51186">
    <property type="entry name" value="GNAT"/>
    <property type="match status" value="1"/>
</dbReference>
<accession>A0A553WB46</accession>
<dbReference type="InterPro" id="IPR000182">
    <property type="entry name" value="GNAT_dom"/>
</dbReference>
<evidence type="ECO:0000259" key="1">
    <source>
        <dbReference type="PROSITE" id="PS51186"/>
    </source>
</evidence>
<organism evidence="2 3">
    <name type="scientific">Sphingorhabdus contaminans</name>
    <dbReference type="NCBI Taxonomy" id="1343899"/>
    <lineage>
        <taxon>Bacteria</taxon>
        <taxon>Pseudomonadati</taxon>
        <taxon>Pseudomonadota</taxon>
        <taxon>Alphaproteobacteria</taxon>
        <taxon>Sphingomonadales</taxon>
        <taxon>Sphingomonadaceae</taxon>
        <taxon>Sphingorhabdus</taxon>
    </lineage>
</organism>
<keyword evidence="2" id="KW-0808">Transferase</keyword>
<dbReference type="Gene3D" id="3.40.630.30">
    <property type="match status" value="1"/>
</dbReference>
<dbReference type="AlphaFoldDB" id="A0A553WB46"/>
<dbReference type="InterPro" id="IPR016181">
    <property type="entry name" value="Acyl_CoA_acyltransferase"/>
</dbReference>
<dbReference type="Proteomes" id="UP000320160">
    <property type="component" value="Unassembled WGS sequence"/>
</dbReference>
<dbReference type="OrthoDB" id="6293260at2"/>
<dbReference type="PANTHER" id="PTHR43792:SF16">
    <property type="entry name" value="N-ACETYLTRANSFERASE DOMAIN-CONTAINING PROTEIN"/>
    <property type="match status" value="1"/>
</dbReference>